<gene>
    <name evidence="5" type="ORF">F5544_32085</name>
</gene>
<dbReference type="KEGG" id="nah:F5544_32085"/>
<dbReference type="PANTHER" id="PTHR11079:SF203">
    <property type="entry name" value="CMP_DCMP-TYPE DEAMINASE DOMAIN-CONTAINING PROTEIN"/>
    <property type="match status" value="1"/>
</dbReference>
<evidence type="ECO:0000313" key="5">
    <source>
        <dbReference type="EMBL" id="QIS14256.1"/>
    </source>
</evidence>
<accession>A0A6G9YMJ4</accession>
<dbReference type="GO" id="GO:0008270">
    <property type="term" value="F:zinc ion binding"/>
    <property type="evidence" value="ECO:0007669"/>
    <property type="project" value="InterPro"/>
</dbReference>
<evidence type="ECO:0000259" key="4">
    <source>
        <dbReference type="PROSITE" id="PS51747"/>
    </source>
</evidence>
<evidence type="ECO:0000256" key="2">
    <source>
        <dbReference type="ARBA" id="ARBA00022833"/>
    </source>
</evidence>
<dbReference type="SUPFAM" id="SSF53927">
    <property type="entry name" value="Cytidine deaminase-like"/>
    <property type="match status" value="1"/>
</dbReference>
<dbReference type="EMBL" id="CP046172">
    <property type="protein sequence ID" value="QIS14256.1"/>
    <property type="molecule type" value="Genomic_DNA"/>
</dbReference>
<dbReference type="InterPro" id="IPR002125">
    <property type="entry name" value="CMP_dCMP_dom"/>
</dbReference>
<dbReference type="InterPro" id="IPR016192">
    <property type="entry name" value="APOBEC/CMP_deaminase_Zn-bd"/>
</dbReference>
<organism evidence="5 6">
    <name type="scientific">Nocardia arthritidis</name>
    <dbReference type="NCBI Taxonomy" id="228602"/>
    <lineage>
        <taxon>Bacteria</taxon>
        <taxon>Bacillati</taxon>
        <taxon>Actinomycetota</taxon>
        <taxon>Actinomycetes</taxon>
        <taxon>Mycobacteriales</taxon>
        <taxon>Nocardiaceae</taxon>
        <taxon>Nocardia</taxon>
    </lineage>
</organism>
<evidence type="ECO:0000313" key="6">
    <source>
        <dbReference type="Proteomes" id="UP000503540"/>
    </source>
</evidence>
<dbReference type="Proteomes" id="UP000503540">
    <property type="component" value="Chromosome"/>
</dbReference>
<keyword evidence="2" id="KW-0862">Zinc</keyword>
<sequence length="317" mass="34387">MTFGWSSKRSDGQAGQTTINENGRCAVIVLRTGRRRTVTGVPSGEPAAHRVETPARTGARPLLPVPGPGTIRANRPPGRQVSRHRSASTGLFQENSLPCQNTFMGSPNSNKTFSPIRRRTATLALAASATAFIANASNTGSAASICELDEATNTALERLNNYRPTPTELQFHELLMARVIRMAANNPRRPFCATIVDRDGRLMAEGINNSAAHPGKHAEIVAINAYIERHGNNDWSNTTMYTTGEPCAMCLGTIAWARIPRVIWASSVETIRQSGIGQISIGAIELAARAHEIYQPEYLLGGVCADVMDLLFRTRPR</sequence>
<dbReference type="GO" id="GO:0052717">
    <property type="term" value="F:tRNA-specific adenosine-34 deaminase activity"/>
    <property type="evidence" value="ECO:0007669"/>
    <property type="project" value="TreeGrafter"/>
</dbReference>
<dbReference type="AlphaFoldDB" id="A0A6G9YMJ4"/>
<feature type="region of interest" description="Disordered" evidence="3">
    <location>
        <begin position="58"/>
        <end position="83"/>
    </location>
</feature>
<dbReference type="CDD" id="cd01285">
    <property type="entry name" value="nucleoside_deaminase"/>
    <property type="match status" value="1"/>
</dbReference>
<protein>
    <recommendedName>
        <fullName evidence="4">CMP/dCMP-type deaminase domain-containing protein</fullName>
    </recommendedName>
</protein>
<dbReference type="GO" id="GO:0002100">
    <property type="term" value="P:tRNA wobble adenosine to inosine editing"/>
    <property type="evidence" value="ECO:0007669"/>
    <property type="project" value="TreeGrafter"/>
</dbReference>
<dbReference type="Pfam" id="PF00383">
    <property type="entry name" value="dCMP_cyt_deam_1"/>
    <property type="match status" value="1"/>
</dbReference>
<proteinExistence type="predicted"/>
<evidence type="ECO:0000256" key="3">
    <source>
        <dbReference type="SAM" id="MobiDB-lite"/>
    </source>
</evidence>
<name>A0A6G9YMJ4_9NOCA</name>
<keyword evidence="6" id="KW-1185">Reference proteome</keyword>
<reference evidence="5 6" key="1">
    <citation type="journal article" date="2019" name="ACS Chem. Biol.">
        <title>Identification and Mobilization of a Cryptic Antibiotic Biosynthesis Gene Locus from a Human-Pathogenic Nocardia Isolate.</title>
        <authorList>
            <person name="Herisse M."/>
            <person name="Ishida K."/>
            <person name="Porter J.L."/>
            <person name="Howden B."/>
            <person name="Hertweck C."/>
            <person name="Stinear T.P."/>
            <person name="Pidot S.J."/>
        </authorList>
    </citation>
    <scope>NUCLEOTIDE SEQUENCE [LARGE SCALE GENOMIC DNA]</scope>
    <source>
        <strain evidence="5 6">AUSMDU00012717</strain>
    </source>
</reference>
<dbReference type="PROSITE" id="PS51747">
    <property type="entry name" value="CYT_DCMP_DEAMINASES_2"/>
    <property type="match status" value="1"/>
</dbReference>
<keyword evidence="1" id="KW-0479">Metal-binding</keyword>
<dbReference type="Gene3D" id="3.40.140.10">
    <property type="entry name" value="Cytidine Deaminase, domain 2"/>
    <property type="match status" value="1"/>
</dbReference>
<dbReference type="PROSITE" id="PS00903">
    <property type="entry name" value="CYT_DCMP_DEAMINASES_1"/>
    <property type="match status" value="1"/>
</dbReference>
<feature type="domain" description="CMP/dCMP-type deaminase" evidence="4">
    <location>
        <begin position="170"/>
        <end position="287"/>
    </location>
</feature>
<dbReference type="PANTHER" id="PTHR11079">
    <property type="entry name" value="CYTOSINE DEAMINASE FAMILY MEMBER"/>
    <property type="match status" value="1"/>
</dbReference>
<dbReference type="InterPro" id="IPR016193">
    <property type="entry name" value="Cytidine_deaminase-like"/>
</dbReference>
<evidence type="ECO:0000256" key="1">
    <source>
        <dbReference type="ARBA" id="ARBA00022723"/>
    </source>
</evidence>